<sequence>MREGGKLLYQVLVGLGLVLIMLYLLFLQQRGWFNYWQGLISEPGIASLIAIIVGMLPAWWGWKYYMRWIERFNR</sequence>
<protein>
    <submittedName>
        <fullName evidence="2">Uncharacterized protein</fullName>
    </submittedName>
</protein>
<evidence type="ECO:0000256" key="1">
    <source>
        <dbReference type="SAM" id="Phobius"/>
    </source>
</evidence>
<accession>A0ABV5ZBM2</accession>
<feature type="transmembrane region" description="Helical" evidence="1">
    <location>
        <begin position="7"/>
        <end position="25"/>
    </location>
</feature>
<evidence type="ECO:0000313" key="2">
    <source>
        <dbReference type="EMBL" id="MFB9885601.1"/>
    </source>
</evidence>
<keyword evidence="1" id="KW-0472">Membrane</keyword>
<comment type="caution">
    <text evidence="2">The sequence shown here is derived from an EMBL/GenBank/DDBJ whole genome shotgun (WGS) entry which is preliminary data.</text>
</comment>
<keyword evidence="1" id="KW-1133">Transmembrane helix</keyword>
<feature type="transmembrane region" description="Helical" evidence="1">
    <location>
        <begin position="45"/>
        <end position="65"/>
    </location>
</feature>
<keyword evidence="1" id="KW-0812">Transmembrane</keyword>
<organism evidence="2 3">
    <name type="scientific">Balneatrix alpica</name>
    <dbReference type="NCBI Taxonomy" id="75684"/>
    <lineage>
        <taxon>Bacteria</taxon>
        <taxon>Pseudomonadati</taxon>
        <taxon>Pseudomonadota</taxon>
        <taxon>Gammaproteobacteria</taxon>
        <taxon>Oceanospirillales</taxon>
        <taxon>Balneatrichaceae</taxon>
        <taxon>Balneatrix</taxon>
    </lineage>
</organism>
<dbReference type="RefSeq" id="WP_027313689.1">
    <property type="nucleotide sequence ID" value="NZ_JBHLZN010000001.1"/>
</dbReference>
<name>A0ABV5ZBM2_9GAMM</name>
<proteinExistence type="predicted"/>
<dbReference type="Proteomes" id="UP001589628">
    <property type="component" value="Unassembled WGS sequence"/>
</dbReference>
<gene>
    <name evidence="2" type="ORF">ACFFLH_04175</name>
</gene>
<evidence type="ECO:0000313" key="3">
    <source>
        <dbReference type="Proteomes" id="UP001589628"/>
    </source>
</evidence>
<reference evidence="2 3" key="1">
    <citation type="submission" date="2024-09" db="EMBL/GenBank/DDBJ databases">
        <authorList>
            <person name="Sun Q."/>
            <person name="Mori K."/>
        </authorList>
    </citation>
    <scope>NUCLEOTIDE SEQUENCE [LARGE SCALE GENOMIC DNA]</scope>
    <source>
        <strain evidence="2 3">ATCC 51285</strain>
    </source>
</reference>
<dbReference type="EMBL" id="JBHLZN010000001">
    <property type="protein sequence ID" value="MFB9885601.1"/>
    <property type="molecule type" value="Genomic_DNA"/>
</dbReference>
<keyword evidence="3" id="KW-1185">Reference proteome</keyword>